<dbReference type="GO" id="GO:0004843">
    <property type="term" value="F:cysteine-type deubiquitinase activity"/>
    <property type="evidence" value="ECO:0007669"/>
    <property type="project" value="InterPro"/>
</dbReference>
<dbReference type="PANTHER" id="PTHR21646">
    <property type="entry name" value="UBIQUITIN CARBOXYL-TERMINAL HYDROLASE"/>
    <property type="match status" value="1"/>
</dbReference>
<evidence type="ECO:0000313" key="4">
    <source>
        <dbReference type="Proteomes" id="UP001295684"/>
    </source>
</evidence>
<feature type="compositionally biased region" description="Basic and acidic residues" evidence="1">
    <location>
        <begin position="101"/>
        <end position="137"/>
    </location>
</feature>
<sequence>MSRESRAKNTNEKGISKADQKYLRKYYETYRGSPRSADDSQTFSSHCYRKIAKDAKICSSFFKAKEIKDALSSPKFWLTKLELIAKVSDQIELWYKEQTLKDKHEHTSSNHEDSLMGDSHDSQEGAKRPSRSDHNRDVSMTAGPERSPQSIKNHSAGSRSHDNEDTKKSYRAESNSIPDSNNEVINHDSQQQNRYLSGEYDENNNFRNDGDLQGELSQESSIKDGLNYNPFDNEEDCKLPEEEPLLDESKLRFEHPGFKNRGNNCFMIAIVQMLISIPEFVQYFADNIPKEGYRNQSYLKEYQFSEQTRKLIKKVFYENPEYAEVNTLRRLSRKEFPLYRQHDACKYMLHLFENLQNELNPYATHFVSSGHEDYAAAWIEYSKTHDSLIDKLFVGMYETVILCNRCSEETRTYEEFINIPLAIETDERGAKSLEFFENQKEVVSCECHCSKCEDNTLCVIYKRICKAPKFLLLSIQRFDQATLQKVGDELFYPTDFKLELPGNKKTAYDLKTVICHSGSLNDGHYFAYCKRKNEWRCYNDEYVLESDINEAVNEDAYMLVYKVQDN</sequence>
<gene>
    <name evidence="3" type="ORF">ECRASSUSDP1_LOCUS5586</name>
</gene>
<dbReference type="InterPro" id="IPR038765">
    <property type="entry name" value="Papain-like_cys_pep_sf"/>
</dbReference>
<dbReference type="Gene3D" id="3.90.70.10">
    <property type="entry name" value="Cysteine proteinases"/>
    <property type="match status" value="1"/>
</dbReference>
<dbReference type="PROSITE" id="PS50235">
    <property type="entry name" value="USP_3"/>
    <property type="match status" value="1"/>
</dbReference>
<evidence type="ECO:0000313" key="3">
    <source>
        <dbReference type="EMBL" id="CAI2364243.1"/>
    </source>
</evidence>
<proteinExistence type="predicted"/>
<name>A0AAD1X5W8_EUPCR</name>
<dbReference type="CDD" id="cd02257">
    <property type="entry name" value="Peptidase_C19"/>
    <property type="match status" value="1"/>
</dbReference>
<dbReference type="InterPro" id="IPR050185">
    <property type="entry name" value="Ub_carboxyl-term_hydrolase"/>
</dbReference>
<dbReference type="GO" id="GO:0016579">
    <property type="term" value="P:protein deubiquitination"/>
    <property type="evidence" value="ECO:0007669"/>
    <property type="project" value="InterPro"/>
</dbReference>
<dbReference type="AlphaFoldDB" id="A0AAD1X5W8"/>
<accession>A0AAD1X5W8</accession>
<organism evidence="3 4">
    <name type="scientific">Euplotes crassus</name>
    <dbReference type="NCBI Taxonomy" id="5936"/>
    <lineage>
        <taxon>Eukaryota</taxon>
        <taxon>Sar</taxon>
        <taxon>Alveolata</taxon>
        <taxon>Ciliophora</taxon>
        <taxon>Intramacronucleata</taxon>
        <taxon>Spirotrichea</taxon>
        <taxon>Hypotrichia</taxon>
        <taxon>Euplotida</taxon>
        <taxon>Euplotidae</taxon>
        <taxon>Moneuplotes</taxon>
    </lineage>
</organism>
<evidence type="ECO:0000259" key="2">
    <source>
        <dbReference type="PROSITE" id="PS50235"/>
    </source>
</evidence>
<evidence type="ECO:0000256" key="1">
    <source>
        <dbReference type="SAM" id="MobiDB-lite"/>
    </source>
</evidence>
<dbReference type="SUPFAM" id="SSF54001">
    <property type="entry name" value="Cysteine proteinases"/>
    <property type="match status" value="1"/>
</dbReference>
<feature type="compositionally biased region" description="Basic and acidic residues" evidence="1">
    <location>
        <begin position="159"/>
        <end position="171"/>
    </location>
</feature>
<reference evidence="3" key="1">
    <citation type="submission" date="2023-07" db="EMBL/GenBank/DDBJ databases">
        <authorList>
            <consortium name="AG Swart"/>
            <person name="Singh M."/>
            <person name="Singh A."/>
            <person name="Seah K."/>
            <person name="Emmerich C."/>
        </authorList>
    </citation>
    <scope>NUCLEOTIDE SEQUENCE</scope>
    <source>
        <strain evidence="3">DP1</strain>
    </source>
</reference>
<dbReference type="PANTHER" id="PTHR21646:SF23">
    <property type="entry name" value="UBIQUITIN CARBOXYL-TERMINAL HYDROLASE USP2"/>
    <property type="match status" value="1"/>
</dbReference>
<keyword evidence="4" id="KW-1185">Reference proteome</keyword>
<comment type="caution">
    <text evidence="3">The sequence shown here is derived from an EMBL/GenBank/DDBJ whole genome shotgun (WGS) entry which is preliminary data.</text>
</comment>
<feature type="region of interest" description="Disordered" evidence="1">
    <location>
        <begin position="101"/>
        <end position="229"/>
    </location>
</feature>
<dbReference type="InterPro" id="IPR001394">
    <property type="entry name" value="Peptidase_C19_UCH"/>
</dbReference>
<dbReference type="InterPro" id="IPR028889">
    <property type="entry name" value="USP"/>
</dbReference>
<feature type="domain" description="USP" evidence="2">
    <location>
        <begin position="256"/>
        <end position="564"/>
    </location>
</feature>
<dbReference type="Proteomes" id="UP001295684">
    <property type="component" value="Unassembled WGS sequence"/>
</dbReference>
<dbReference type="EMBL" id="CAMPGE010005391">
    <property type="protein sequence ID" value="CAI2364243.1"/>
    <property type="molecule type" value="Genomic_DNA"/>
</dbReference>
<protein>
    <recommendedName>
        <fullName evidence="2">USP domain-containing protein</fullName>
    </recommendedName>
</protein>
<feature type="compositionally biased region" description="Polar residues" evidence="1">
    <location>
        <begin position="147"/>
        <end position="158"/>
    </location>
</feature>
<dbReference type="Pfam" id="PF00443">
    <property type="entry name" value="UCH"/>
    <property type="match status" value="1"/>
</dbReference>
<feature type="compositionally biased region" description="Polar residues" evidence="1">
    <location>
        <begin position="172"/>
        <end position="195"/>
    </location>
</feature>